<keyword evidence="1" id="KW-0812">Transmembrane</keyword>
<comment type="caution">
    <text evidence="2">The sequence shown here is derived from an EMBL/GenBank/DDBJ whole genome shotgun (WGS) entry which is preliminary data.</text>
</comment>
<name>A0A7W8G1L6_9GAMM</name>
<dbReference type="PANTHER" id="PTHR33452">
    <property type="entry name" value="OXIDOREDUCTASE CATD-RELATED"/>
    <property type="match status" value="1"/>
</dbReference>
<gene>
    <name evidence="2" type="ORF">HNQ52_001299</name>
</gene>
<proteinExistence type="predicted"/>
<dbReference type="Proteomes" id="UP000521199">
    <property type="component" value="Unassembled WGS sequence"/>
</dbReference>
<dbReference type="RefSeq" id="WP_183960301.1">
    <property type="nucleotide sequence ID" value="NZ_JACHHP010000002.1"/>
</dbReference>
<accession>A0A7W8G1L6</accession>
<protein>
    <submittedName>
        <fullName evidence="2">Putative oxidoreductase</fullName>
    </submittedName>
</protein>
<feature type="transmembrane region" description="Helical" evidence="1">
    <location>
        <begin position="113"/>
        <end position="131"/>
    </location>
</feature>
<dbReference type="AlphaFoldDB" id="A0A7W8G1L6"/>
<feature type="transmembrane region" description="Helical" evidence="1">
    <location>
        <begin position="82"/>
        <end position="101"/>
    </location>
</feature>
<keyword evidence="1" id="KW-0472">Membrane</keyword>
<evidence type="ECO:0000313" key="2">
    <source>
        <dbReference type="EMBL" id="MBB5207770.1"/>
    </source>
</evidence>
<dbReference type="GO" id="GO:0005886">
    <property type="term" value="C:plasma membrane"/>
    <property type="evidence" value="ECO:0007669"/>
    <property type="project" value="TreeGrafter"/>
</dbReference>
<dbReference type="InterPro" id="IPR051907">
    <property type="entry name" value="DoxX-like_oxidoreductase"/>
</dbReference>
<dbReference type="PANTHER" id="PTHR33452:SF1">
    <property type="entry name" value="INNER MEMBRANE PROTEIN YPHA-RELATED"/>
    <property type="match status" value="1"/>
</dbReference>
<reference evidence="2 3" key="1">
    <citation type="submission" date="2020-08" db="EMBL/GenBank/DDBJ databases">
        <title>Genomic Encyclopedia of Type Strains, Phase IV (KMG-IV): sequencing the most valuable type-strain genomes for metagenomic binning, comparative biology and taxonomic classification.</title>
        <authorList>
            <person name="Goeker M."/>
        </authorList>
    </citation>
    <scope>NUCLEOTIDE SEQUENCE [LARGE SCALE GENOMIC DNA]</scope>
    <source>
        <strain evidence="2 3">DSM 24163</strain>
    </source>
</reference>
<evidence type="ECO:0000313" key="3">
    <source>
        <dbReference type="Proteomes" id="UP000521199"/>
    </source>
</evidence>
<feature type="transmembrane region" description="Helical" evidence="1">
    <location>
        <begin position="52"/>
        <end position="75"/>
    </location>
</feature>
<keyword evidence="3" id="KW-1185">Reference proteome</keyword>
<evidence type="ECO:0000256" key="1">
    <source>
        <dbReference type="SAM" id="Phobius"/>
    </source>
</evidence>
<dbReference type="EMBL" id="JACHHP010000002">
    <property type="protein sequence ID" value="MBB5207770.1"/>
    <property type="molecule type" value="Genomic_DNA"/>
</dbReference>
<sequence length="137" mass="14427">MFRSAPVDASRAALALAVLRVALAGLLAAHGWARLIAGGVVPFGAWLDSIGFPFGIGIASAVTAIEILGTPLLALRRFVFPLCCVYVAIYLAGLVLVHWPAGWFVVGLGRNGMEYSVLLIVCLAAVAWQDAPRGRAR</sequence>
<organism evidence="2 3">
    <name type="scientific">Chiayiivirga flava</name>
    <dbReference type="NCBI Taxonomy" id="659595"/>
    <lineage>
        <taxon>Bacteria</taxon>
        <taxon>Pseudomonadati</taxon>
        <taxon>Pseudomonadota</taxon>
        <taxon>Gammaproteobacteria</taxon>
        <taxon>Lysobacterales</taxon>
        <taxon>Lysobacteraceae</taxon>
        <taxon>Chiayiivirga</taxon>
    </lineage>
</organism>
<keyword evidence="1" id="KW-1133">Transmembrane helix</keyword>